<reference evidence="4 5" key="1">
    <citation type="submission" date="2020-04" db="EMBL/GenBank/DDBJ databases">
        <authorList>
            <person name="De Canck E."/>
        </authorList>
    </citation>
    <scope>NUCLEOTIDE SEQUENCE [LARGE SCALE GENOMIC DNA]</scope>
    <source>
        <strain evidence="4 5">LMG 26690</strain>
    </source>
</reference>
<dbReference type="CDD" id="cd02803">
    <property type="entry name" value="OYE_like_FMN_family"/>
    <property type="match status" value="1"/>
</dbReference>
<dbReference type="EC" id="1.-.-.-" evidence="4"/>
<dbReference type="InterPro" id="IPR013785">
    <property type="entry name" value="Aldolase_TIM"/>
</dbReference>
<accession>A0A6S6ZB17</accession>
<evidence type="ECO:0000313" key="5">
    <source>
        <dbReference type="Proteomes" id="UP000494214"/>
    </source>
</evidence>
<sequence>MTTLDNRLQTDAPTLPAMLFTPLRVGALNLPNRLAVAPMTRVSATADGRATAQMADYYEAFAAGGFGLVITEGIYTDKAHAQGYLFQPGLADDAQREAWQPVVDRVHARGGRIIAQLMHAGALSQGNPHRSRTKGPSAVQPAGQQMTFYRGQGPYRMPEAMTIDEIAEAVDGFAQAARRAQAAGFDGVEIHGANGYLLDQFLTAHTNLREDRYGGSVENRLRLTLDVIQAVRQSTTADFVVGVRSSQGKVNDFTHKRTGGQNEAARIFSTLGTQPIDYLHTTEFEAWRPAFGEDGPSLAALARKHVPVPVLANGSLHDATRAEGLIARQEADFVSLGRGALTHADWPARLRTGQPQEEFDRGLLAPIADLDNAVRHRAQAQPA</sequence>
<evidence type="ECO:0000313" key="4">
    <source>
        <dbReference type="EMBL" id="CAB3666189.1"/>
    </source>
</evidence>
<dbReference type="EMBL" id="CADIJM010000001">
    <property type="protein sequence ID" value="CAB3666189.1"/>
    <property type="molecule type" value="Genomic_DNA"/>
</dbReference>
<dbReference type="SUPFAM" id="SSF51395">
    <property type="entry name" value="FMN-linked oxidoreductases"/>
    <property type="match status" value="1"/>
</dbReference>
<dbReference type="RefSeq" id="WP_175121846.1">
    <property type="nucleotide sequence ID" value="NZ_CADIJM010000001.1"/>
</dbReference>
<dbReference type="GO" id="GO:0010181">
    <property type="term" value="F:FMN binding"/>
    <property type="evidence" value="ECO:0007669"/>
    <property type="project" value="InterPro"/>
</dbReference>
<dbReference type="InterPro" id="IPR051799">
    <property type="entry name" value="NADH_flavin_oxidoreductase"/>
</dbReference>
<organism evidence="4 5">
    <name type="scientific">Achromobacter animicus</name>
    <dbReference type="NCBI Taxonomy" id="1389935"/>
    <lineage>
        <taxon>Bacteria</taxon>
        <taxon>Pseudomonadati</taxon>
        <taxon>Pseudomonadota</taxon>
        <taxon>Betaproteobacteria</taxon>
        <taxon>Burkholderiales</taxon>
        <taxon>Alcaligenaceae</taxon>
        <taxon>Achromobacter</taxon>
    </lineage>
</organism>
<protein>
    <submittedName>
        <fullName evidence="4">NADH oxidase</fullName>
        <ecNumber evidence="4">1.-.-.-</ecNumber>
    </submittedName>
</protein>
<evidence type="ECO:0000256" key="2">
    <source>
        <dbReference type="ARBA" id="ARBA00023002"/>
    </source>
</evidence>
<evidence type="ECO:0000259" key="3">
    <source>
        <dbReference type="Pfam" id="PF00724"/>
    </source>
</evidence>
<dbReference type="AlphaFoldDB" id="A0A6S6ZB17"/>
<dbReference type="Pfam" id="PF00724">
    <property type="entry name" value="Oxidored_FMN"/>
    <property type="match status" value="1"/>
</dbReference>
<proteinExistence type="predicted"/>
<dbReference type="GO" id="GO:0016491">
    <property type="term" value="F:oxidoreductase activity"/>
    <property type="evidence" value="ECO:0007669"/>
    <property type="project" value="UniProtKB-KW"/>
</dbReference>
<dbReference type="PANTHER" id="PTHR43656">
    <property type="entry name" value="BINDING OXIDOREDUCTASE, PUTATIVE (AFU_ORTHOLOGUE AFUA_2G08260)-RELATED"/>
    <property type="match status" value="1"/>
</dbReference>
<name>A0A6S6ZB17_9BURK</name>
<gene>
    <name evidence="4" type="ORF">LMG26690_00842</name>
</gene>
<dbReference type="Gene3D" id="3.20.20.70">
    <property type="entry name" value="Aldolase class I"/>
    <property type="match status" value="1"/>
</dbReference>
<dbReference type="InterPro" id="IPR001155">
    <property type="entry name" value="OxRdtase_FMN_N"/>
</dbReference>
<feature type="domain" description="NADH:flavin oxidoreductase/NADH oxidase N-terminal" evidence="3">
    <location>
        <begin position="19"/>
        <end position="356"/>
    </location>
</feature>
<dbReference type="Proteomes" id="UP000494214">
    <property type="component" value="Unassembled WGS sequence"/>
</dbReference>
<keyword evidence="2 4" id="KW-0560">Oxidoreductase</keyword>
<keyword evidence="1" id="KW-0285">Flavoprotein</keyword>
<evidence type="ECO:0000256" key="1">
    <source>
        <dbReference type="ARBA" id="ARBA00022630"/>
    </source>
</evidence>
<dbReference type="PANTHER" id="PTHR43656:SF2">
    <property type="entry name" value="BINDING OXIDOREDUCTASE, PUTATIVE (AFU_ORTHOLOGUE AFUA_2G08260)-RELATED"/>
    <property type="match status" value="1"/>
</dbReference>
<keyword evidence="5" id="KW-1185">Reference proteome</keyword>